<sequence>MSELSEKEITKQREAQVQSLSNLEQSLEVSSVSDKVNKFLFELLKTLLDFCKSIQAKLGRTGDMDMDVNGNNQEARKEITTCFSAIRATFNGLFDSMESDVNEATESLNNTEQTAVANSMVTFKNVVESACELIKVLFKFFSKGLTWAWNKAKESFNEFIIHLEAIVSSNQKQAIRF</sequence>
<evidence type="ECO:0000313" key="2">
    <source>
        <dbReference type="Proteomes" id="UP001642540"/>
    </source>
</evidence>
<comment type="caution">
    <text evidence="1">The sequence shown here is derived from an EMBL/GenBank/DDBJ whole genome shotgun (WGS) entry which is preliminary data.</text>
</comment>
<protein>
    <submittedName>
        <fullName evidence="1">Uncharacterized protein</fullName>
    </submittedName>
</protein>
<accession>A0ABP1RUJ8</accession>
<keyword evidence="2" id="KW-1185">Reference proteome</keyword>
<gene>
    <name evidence="1" type="ORF">ODALV1_LOCUS26351</name>
</gene>
<name>A0ABP1RUJ8_9HEXA</name>
<organism evidence="1 2">
    <name type="scientific">Orchesella dallaii</name>
    <dbReference type="NCBI Taxonomy" id="48710"/>
    <lineage>
        <taxon>Eukaryota</taxon>
        <taxon>Metazoa</taxon>
        <taxon>Ecdysozoa</taxon>
        <taxon>Arthropoda</taxon>
        <taxon>Hexapoda</taxon>
        <taxon>Collembola</taxon>
        <taxon>Entomobryomorpha</taxon>
        <taxon>Entomobryoidea</taxon>
        <taxon>Orchesellidae</taxon>
        <taxon>Orchesellinae</taxon>
        <taxon>Orchesella</taxon>
    </lineage>
</organism>
<dbReference type="Proteomes" id="UP001642540">
    <property type="component" value="Unassembled WGS sequence"/>
</dbReference>
<reference evidence="1 2" key="1">
    <citation type="submission" date="2024-08" db="EMBL/GenBank/DDBJ databases">
        <authorList>
            <person name="Cucini C."/>
            <person name="Frati F."/>
        </authorList>
    </citation>
    <scope>NUCLEOTIDE SEQUENCE [LARGE SCALE GENOMIC DNA]</scope>
</reference>
<dbReference type="EMBL" id="CAXLJM020000111">
    <property type="protein sequence ID" value="CAL8136241.1"/>
    <property type="molecule type" value="Genomic_DNA"/>
</dbReference>
<evidence type="ECO:0000313" key="1">
    <source>
        <dbReference type="EMBL" id="CAL8136241.1"/>
    </source>
</evidence>
<proteinExistence type="predicted"/>